<gene>
    <name evidence="2" type="ORF">Lwal_2565</name>
</gene>
<accession>A0A0W1A2R4</accession>
<feature type="transmembrane region" description="Helical" evidence="1">
    <location>
        <begin position="306"/>
        <end position="329"/>
    </location>
</feature>
<keyword evidence="1" id="KW-0472">Membrane</keyword>
<feature type="transmembrane region" description="Helical" evidence="1">
    <location>
        <begin position="335"/>
        <end position="357"/>
    </location>
</feature>
<dbReference type="PATRIC" id="fig|66969.6.peg.2775"/>
<evidence type="ECO:0000313" key="2">
    <source>
        <dbReference type="EMBL" id="KTD75627.1"/>
    </source>
</evidence>
<sequence length="965" mass="111550">MIDLEVKELSIIKAIHQNHKKQLENQMTTQFTGYLKQTEHPEKIYSWLEKIADTRLLVNSYLDTIALSRAPSSVAALEKEATGINYYLDKATLLFPQPIRDFFFNSKGMDENSLFNGVTAELFSLALGKGISDVLFDYFNHEFLGAPENVQKEFNENLEKHTELSNLIKKECERISIEIIKLFHFREMLFMGRTSQSSLEPDAKDDFIKRAELQNEQREYIHLSIELYFVSELNRIFNSGFNSLYQVHEVEIQSEQNSPIIKWLNQISESEQTRLAFTQEIQLKFMMLARDYLVEKMNQKGLLANYPALFSLLAGITLAPIVGVTLMIVLGGSMIWAALAFSVLVFALTSILSHVLITRLSALTYKRSSDNRQHIQESIDMINNEYIRLKKESSFVKETTLEDIESTKDFQEINQQFIQVIHGSSVALGSISGWLREYASRYRHSKAISVDLEHEYKKIIAQSKVQTQTLIKAINSNKHKLVHKWVQGTMEYLKEESHQTVIKEFELRQKIKEQVLEIISQVKYIPQELLEFYNSPEDKGGLAGNESDFAHIRRLAPDYLSPSKKTNPYEHLCNTALRLFKVHEPAYSEDNRFFGDPDYRQMLGIARRDYNEPITTKNIELLLNNSYAFLVSLCIKIKPGLGLNPLIQTAQVSDEFLLYRTLLLKELTSLSDKKNKTIRNEVKLQIRAFIKKHFNQDPQILCNNIANQAFLLNKEVQSSQTYSNQEQFTVTDIELDNIFEALTLDMAYNSQRFILNDILTHYMDSFFQQSNRRSREVFAYSKTEQELNPQGTTHFAKTITNYCENTADFLATAESNKALTMSHIFMCYQFNVSVQVYQTQLRIISSIKDINKLAINSNTNDQIKCLLGAFQELSRFAANHCFPMSPNAPCFRLIKLVEQQANQELLARKWIKYIDAKEILGHMIEHLAETIEMNFKPTYTPAFFKQNTLNGFKKEEHSIHSSLVQ</sequence>
<keyword evidence="1" id="KW-1133">Transmembrane helix</keyword>
<proteinExistence type="predicted"/>
<dbReference type="RefSeq" id="WP_058481191.1">
    <property type="nucleotide sequence ID" value="NZ_CAAAIQ010000013.1"/>
</dbReference>
<keyword evidence="3" id="KW-1185">Reference proteome</keyword>
<dbReference type="EMBL" id="LNZB01000056">
    <property type="protein sequence ID" value="KTD75627.1"/>
    <property type="molecule type" value="Genomic_DNA"/>
</dbReference>
<evidence type="ECO:0000313" key="3">
    <source>
        <dbReference type="Proteomes" id="UP000054729"/>
    </source>
</evidence>
<name>A0A0W1A2R4_9GAMM</name>
<reference evidence="2 3" key="1">
    <citation type="submission" date="2015-11" db="EMBL/GenBank/DDBJ databases">
        <title>Genomic analysis of 38 Legionella species identifies large and diverse effector repertoires.</title>
        <authorList>
            <person name="Burstein D."/>
            <person name="Amaro F."/>
            <person name="Zusman T."/>
            <person name="Lifshitz Z."/>
            <person name="Cohen O."/>
            <person name="Gilbert J.A."/>
            <person name="Pupko T."/>
            <person name="Shuman H.A."/>
            <person name="Segal G."/>
        </authorList>
    </citation>
    <scope>NUCLEOTIDE SEQUENCE [LARGE SCALE GENOMIC DNA]</scope>
    <source>
        <strain evidence="2 3">ATCC 51914</strain>
    </source>
</reference>
<organism evidence="2 3">
    <name type="scientific">Legionella waltersii</name>
    <dbReference type="NCBI Taxonomy" id="66969"/>
    <lineage>
        <taxon>Bacteria</taxon>
        <taxon>Pseudomonadati</taxon>
        <taxon>Pseudomonadota</taxon>
        <taxon>Gammaproteobacteria</taxon>
        <taxon>Legionellales</taxon>
        <taxon>Legionellaceae</taxon>
        <taxon>Legionella</taxon>
    </lineage>
</organism>
<evidence type="ECO:0000256" key="1">
    <source>
        <dbReference type="SAM" id="Phobius"/>
    </source>
</evidence>
<keyword evidence="1" id="KW-0812">Transmembrane</keyword>
<protein>
    <submittedName>
        <fullName evidence="2">Uncharacterized protein</fullName>
    </submittedName>
</protein>
<dbReference type="OrthoDB" id="5618731at2"/>
<dbReference type="Proteomes" id="UP000054729">
    <property type="component" value="Unassembled WGS sequence"/>
</dbReference>
<dbReference type="AlphaFoldDB" id="A0A0W1A2R4"/>
<comment type="caution">
    <text evidence="2">The sequence shown here is derived from an EMBL/GenBank/DDBJ whole genome shotgun (WGS) entry which is preliminary data.</text>
</comment>